<name>X1I8B7_9ZZZZ</name>
<sequence>AISVVAAADPEAGLPLLERLAASDDTDAAWLVRENLAKARLKPFAERLGALRRPG</sequence>
<accession>X1I8B7</accession>
<dbReference type="AlphaFoldDB" id="X1I8B7"/>
<dbReference type="EMBL" id="BARU01043182">
    <property type="protein sequence ID" value="GAH78646.1"/>
    <property type="molecule type" value="Genomic_DNA"/>
</dbReference>
<comment type="caution">
    <text evidence="1">The sequence shown here is derived from an EMBL/GenBank/DDBJ whole genome shotgun (WGS) entry which is preliminary data.</text>
</comment>
<evidence type="ECO:0008006" key="2">
    <source>
        <dbReference type="Google" id="ProtNLM"/>
    </source>
</evidence>
<proteinExistence type="predicted"/>
<evidence type="ECO:0000313" key="1">
    <source>
        <dbReference type="EMBL" id="GAH78646.1"/>
    </source>
</evidence>
<protein>
    <recommendedName>
        <fullName evidence="2">HEAT repeat domain-containing protein</fullName>
    </recommendedName>
</protein>
<feature type="non-terminal residue" evidence="1">
    <location>
        <position position="1"/>
    </location>
</feature>
<reference evidence="1" key="1">
    <citation type="journal article" date="2014" name="Front. Microbiol.">
        <title>High frequency of phylogenetically diverse reductive dehalogenase-homologous genes in deep subseafloor sedimentary metagenomes.</title>
        <authorList>
            <person name="Kawai M."/>
            <person name="Futagami T."/>
            <person name="Toyoda A."/>
            <person name="Takaki Y."/>
            <person name="Nishi S."/>
            <person name="Hori S."/>
            <person name="Arai W."/>
            <person name="Tsubouchi T."/>
            <person name="Morono Y."/>
            <person name="Uchiyama I."/>
            <person name="Ito T."/>
            <person name="Fujiyama A."/>
            <person name="Inagaki F."/>
            <person name="Takami H."/>
        </authorList>
    </citation>
    <scope>NUCLEOTIDE SEQUENCE</scope>
    <source>
        <strain evidence="1">Expedition CK06-06</strain>
    </source>
</reference>
<gene>
    <name evidence="1" type="ORF">S03H2_66182</name>
</gene>
<organism evidence="1">
    <name type="scientific">marine sediment metagenome</name>
    <dbReference type="NCBI Taxonomy" id="412755"/>
    <lineage>
        <taxon>unclassified sequences</taxon>
        <taxon>metagenomes</taxon>
        <taxon>ecological metagenomes</taxon>
    </lineage>
</organism>